<dbReference type="InterPro" id="IPR002052">
    <property type="entry name" value="DNA_methylase_N6_adenine_CS"/>
</dbReference>
<feature type="region of interest" description="Disordered" evidence="3">
    <location>
        <begin position="1"/>
        <end position="26"/>
    </location>
</feature>
<dbReference type="EMBL" id="PPEL01000061">
    <property type="protein sequence ID" value="PNV64886.1"/>
    <property type="molecule type" value="Genomic_DNA"/>
</dbReference>
<name>A0A2K2U3H7_9ACTN</name>
<dbReference type="PANTHER" id="PTHR43542:SF1">
    <property type="entry name" value="METHYLTRANSFERASE"/>
    <property type="match status" value="1"/>
</dbReference>
<dbReference type="GO" id="GO:0031167">
    <property type="term" value="P:rRNA methylation"/>
    <property type="evidence" value="ECO:0007669"/>
    <property type="project" value="InterPro"/>
</dbReference>
<keyword evidence="5" id="KW-1185">Reference proteome</keyword>
<sequence>MRIVAGQFRGRPLKAPKGENTRPTTDRVRESMMSAVESARGGLEGAVVLDAFAGSGALGLEALSRGARCAHFFERSGEALRALGANVRALGLDARRARLHRADVLKDPPVWASEPFDLVFLDPPYALPASCALGVPRALAERGALAADAIVVYEHAASTCADADEAVDASGLALARRKKYGDTVVDVLRPAAPDDAD</sequence>
<evidence type="ECO:0000256" key="2">
    <source>
        <dbReference type="ARBA" id="ARBA00022679"/>
    </source>
</evidence>
<reference evidence="4 5" key="1">
    <citation type="journal article" date="2018" name="Int. J. Syst. Evol. Microbiol.">
        <title>Rubneribacter badeniensis gen. nov., sp. nov. and Enteroscipio rubneri gen. nov., sp. nov., new members of the Eggerthellaceae isolated from human faeces.</title>
        <authorList>
            <person name="Danylec N."/>
            <person name="Gobl A."/>
            <person name="Stoll D.A."/>
            <person name="Hetzer B."/>
            <person name="Kulling S.E."/>
            <person name="Huch M."/>
        </authorList>
    </citation>
    <scope>NUCLEOTIDE SEQUENCE [LARGE SCALE GENOMIC DNA]</scope>
    <source>
        <strain evidence="4 5">ResAG-85</strain>
    </source>
</reference>
<evidence type="ECO:0000313" key="5">
    <source>
        <dbReference type="Proteomes" id="UP000236488"/>
    </source>
</evidence>
<keyword evidence="1 4" id="KW-0489">Methyltransferase</keyword>
<dbReference type="Gene3D" id="3.40.50.150">
    <property type="entry name" value="Vaccinia Virus protein VP39"/>
    <property type="match status" value="1"/>
</dbReference>
<dbReference type="GO" id="GO:0003676">
    <property type="term" value="F:nucleic acid binding"/>
    <property type="evidence" value="ECO:0007669"/>
    <property type="project" value="InterPro"/>
</dbReference>
<dbReference type="CDD" id="cd02440">
    <property type="entry name" value="AdoMet_MTases"/>
    <property type="match status" value="1"/>
</dbReference>
<dbReference type="SUPFAM" id="SSF53335">
    <property type="entry name" value="S-adenosyl-L-methionine-dependent methyltransferases"/>
    <property type="match status" value="1"/>
</dbReference>
<dbReference type="NCBIfam" id="TIGR00095">
    <property type="entry name" value="16S rRNA (guanine(966)-N(2))-methyltransferase RsmD"/>
    <property type="match status" value="1"/>
</dbReference>
<dbReference type="Pfam" id="PF03602">
    <property type="entry name" value="Cons_hypoth95"/>
    <property type="match status" value="1"/>
</dbReference>
<dbReference type="InterPro" id="IPR004398">
    <property type="entry name" value="RNA_MeTrfase_RsmD"/>
</dbReference>
<feature type="compositionally biased region" description="Basic and acidic residues" evidence="3">
    <location>
        <begin position="16"/>
        <end position="26"/>
    </location>
</feature>
<evidence type="ECO:0000256" key="1">
    <source>
        <dbReference type="ARBA" id="ARBA00022603"/>
    </source>
</evidence>
<comment type="caution">
    <text evidence="4">The sequence shown here is derived from an EMBL/GenBank/DDBJ whole genome shotgun (WGS) entry which is preliminary data.</text>
</comment>
<keyword evidence="2 4" id="KW-0808">Transferase</keyword>
<dbReference type="RefSeq" id="WP_103263110.1">
    <property type="nucleotide sequence ID" value="NZ_PPEL01000061.1"/>
</dbReference>
<accession>A0A2K2U3H7</accession>
<dbReference type="AlphaFoldDB" id="A0A2K2U3H7"/>
<dbReference type="PROSITE" id="PS00092">
    <property type="entry name" value="N6_MTASE"/>
    <property type="match status" value="1"/>
</dbReference>
<proteinExistence type="predicted"/>
<organism evidence="4 5">
    <name type="scientific">Rubneribacter badeniensis</name>
    <dbReference type="NCBI Taxonomy" id="2070688"/>
    <lineage>
        <taxon>Bacteria</taxon>
        <taxon>Bacillati</taxon>
        <taxon>Actinomycetota</taxon>
        <taxon>Coriobacteriia</taxon>
        <taxon>Eggerthellales</taxon>
        <taxon>Eggerthellaceae</taxon>
        <taxon>Rubneribacter</taxon>
    </lineage>
</organism>
<evidence type="ECO:0000256" key="3">
    <source>
        <dbReference type="SAM" id="MobiDB-lite"/>
    </source>
</evidence>
<dbReference type="Proteomes" id="UP000236488">
    <property type="component" value="Unassembled WGS sequence"/>
</dbReference>
<evidence type="ECO:0000313" key="4">
    <source>
        <dbReference type="EMBL" id="PNV64886.1"/>
    </source>
</evidence>
<gene>
    <name evidence="4" type="primary">rsmD</name>
    <name evidence="4" type="ORF">C2L80_09600</name>
</gene>
<dbReference type="GO" id="GO:0008168">
    <property type="term" value="F:methyltransferase activity"/>
    <property type="evidence" value="ECO:0007669"/>
    <property type="project" value="UniProtKB-KW"/>
</dbReference>
<dbReference type="InterPro" id="IPR029063">
    <property type="entry name" value="SAM-dependent_MTases_sf"/>
</dbReference>
<protein>
    <submittedName>
        <fullName evidence="4">16S rRNA (Guanine(966)-N(2))-methyltransferase RsmD</fullName>
    </submittedName>
</protein>
<dbReference type="PIRSF" id="PIRSF004553">
    <property type="entry name" value="CHP00095"/>
    <property type="match status" value="1"/>
</dbReference>
<dbReference type="PANTHER" id="PTHR43542">
    <property type="entry name" value="METHYLTRANSFERASE"/>
    <property type="match status" value="1"/>
</dbReference>